<evidence type="ECO:0000313" key="3">
    <source>
        <dbReference type="Proteomes" id="UP000176244"/>
    </source>
</evidence>
<keyword evidence="1" id="KW-0812">Transmembrane</keyword>
<accession>A0A1F2PLB4</accession>
<evidence type="ECO:0000256" key="1">
    <source>
        <dbReference type="SAM" id="Phobius"/>
    </source>
</evidence>
<reference evidence="2 3" key="1">
    <citation type="submission" date="2015-09" db="EMBL/GenBank/DDBJ databases">
        <title>Genome sequence of Acetobacterium wieringae DSM 1911.</title>
        <authorList>
            <person name="Poehlein A."/>
            <person name="Bengelsdorf F.R."/>
            <person name="Schiel-Bengelsdorf B."/>
            <person name="Duerre P."/>
            <person name="Daniel R."/>
        </authorList>
    </citation>
    <scope>NUCLEOTIDE SEQUENCE [LARGE SCALE GENOMIC DNA]</scope>
    <source>
        <strain evidence="2 3">DSM 1911</strain>
    </source>
</reference>
<keyword evidence="1" id="KW-0472">Membrane</keyword>
<dbReference type="Proteomes" id="UP000176244">
    <property type="component" value="Unassembled WGS sequence"/>
</dbReference>
<comment type="caution">
    <text evidence="2">The sequence shown here is derived from an EMBL/GenBank/DDBJ whole genome shotgun (WGS) entry which is preliminary data.</text>
</comment>
<dbReference type="RefSeq" id="WP_070370320.1">
    <property type="nucleotide sequence ID" value="NZ_LKEU01000020.1"/>
</dbReference>
<organism evidence="2 3">
    <name type="scientific">Acetobacterium wieringae</name>
    <dbReference type="NCBI Taxonomy" id="52694"/>
    <lineage>
        <taxon>Bacteria</taxon>
        <taxon>Bacillati</taxon>
        <taxon>Bacillota</taxon>
        <taxon>Clostridia</taxon>
        <taxon>Eubacteriales</taxon>
        <taxon>Eubacteriaceae</taxon>
        <taxon>Acetobacterium</taxon>
    </lineage>
</organism>
<sequence>MSKKPVKTYGDYWVYESFERERYWCNGTIYDRIYVSSFAFLICEWILLFATIVDAVVFLALFCVSKGYMKRKYNNENVFVNPIKLYEIGSKRFITFVLIAFIILMPVINIGVNEFRHYQYLSHIKSLLLTEENLTGTYVSFNGDISNPEDFSESFSSRILKISLDGSYYDFILDKDGEHKESGNYQIIDDQVVFQTHDHSETFRVELKEDTNLSAEMDDKFIVLNLYSVNSEDGESINNDQEKLIFSGINMGVEETKE</sequence>
<gene>
    <name evidence="2" type="ORF">ACWI_09760</name>
</gene>
<evidence type="ECO:0000313" key="2">
    <source>
        <dbReference type="EMBL" id="OFV71476.1"/>
    </source>
</evidence>
<keyword evidence="1" id="KW-1133">Transmembrane helix</keyword>
<dbReference type="AlphaFoldDB" id="A0A1F2PLB4"/>
<feature type="transmembrane region" description="Helical" evidence="1">
    <location>
        <begin position="93"/>
        <end position="112"/>
    </location>
</feature>
<dbReference type="STRING" id="52694.ACWI_09760"/>
<protein>
    <submittedName>
        <fullName evidence="2">Uncharacterized protein</fullName>
    </submittedName>
</protein>
<feature type="transmembrane region" description="Helical" evidence="1">
    <location>
        <begin position="38"/>
        <end position="64"/>
    </location>
</feature>
<dbReference type="EMBL" id="LKEU01000020">
    <property type="protein sequence ID" value="OFV71476.1"/>
    <property type="molecule type" value="Genomic_DNA"/>
</dbReference>
<proteinExistence type="predicted"/>
<name>A0A1F2PLB4_9FIRM</name>